<geneLocation type="plasmid" evidence="1 2">
    <name>pCY186</name>
</geneLocation>
<proteinExistence type="predicted"/>
<dbReference type="eggNOG" id="ENOG5030NWV">
    <property type="taxonomic scope" value="Bacteria"/>
</dbReference>
<dbReference type="RefSeq" id="WP_013283030.1">
    <property type="nucleotide sequence ID" value="NC_014390.1"/>
</dbReference>
<evidence type="ECO:0000313" key="1">
    <source>
        <dbReference type="EMBL" id="ADL36382.1"/>
    </source>
</evidence>
<reference evidence="1 2" key="1">
    <citation type="journal article" date="2010" name="PLoS ONE">
        <title>The glycobiome of the rumen bacterium Butyrivibrio proteoclasticus B316(T) highlights adaptation to a polysaccharide-rich environment.</title>
        <authorList>
            <person name="Kelly W.J."/>
            <person name="Leahy S.C."/>
            <person name="Altermann E."/>
            <person name="Yeoman C.J."/>
            <person name="Dunne J.C."/>
            <person name="Kong Z."/>
            <person name="Pacheco D.M."/>
            <person name="Li D."/>
            <person name="Noel S.J."/>
            <person name="Moon C.D."/>
            <person name="Cookson A.L."/>
            <person name="Attwood G.T."/>
        </authorList>
    </citation>
    <scope>NUCLEOTIDE SEQUENCE [LARGE SCALE GENOMIC DNA]</scope>
    <source>
        <strain evidence="2">ATCC 51982 / DSM 14932 / B316</strain>
        <plasmid evidence="2">Plasmid pCY186</plasmid>
    </source>
</reference>
<dbReference type="HOGENOM" id="CLU_1150190_0_0_9"/>
<keyword evidence="1" id="KW-0614">Plasmid</keyword>
<dbReference type="AlphaFoldDB" id="E0S4Q0"/>
<keyword evidence="2" id="KW-1185">Reference proteome</keyword>
<sequence length="246" mass="28461">MEIEYKKIINQKMGKEAKARGFKMVSLSPGISKWPIAIFKKSVDGHSQKYDINLDLVYNKVIFRCGKNTIEKKYEDEESYTNIILECAKFMNETGFKMLDEKIANEPGFRVEDHRRILEGYQTLADEFVNKNNIDETIAFGDRIYLIVSKINELKNMDWGSIKEELLLIGAYYCATLLTYPDTRIGGLEAGMIKKPDRSTIYGPNGIVDPLFNVYNAWMKDDDESIKRSCADVMAKEEYEAFDWKF</sequence>
<gene>
    <name evidence="1" type="ordered locus">bpr_IV017</name>
</gene>
<dbReference type="KEGG" id="bpb:bpr_IV017"/>
<evidence type="ECO:0000313" key="2">
    <source>
        <dbReference type="Proteomes" id="UP000001299"/>
    </source>
</evidence>
<dbReference type="EMBL" id="CP001813">
    <property type="protein sequence ID" value="ADL36382.1"/>
    <property type="molecule type" value="Genomic_DNA"/>
</dbReference>
<dbReference type="Proteomes" id="UP000001299">
    <property type="component" value="Plasmid pCY186"/>
</dbReference>
<accession>E0S4Q0</accession>
<name>E0S4Q0_BUTPB</name>
<organism evidence="1 2">
    <name type="scientific">Butyrivibrio proteoclasticus (strain ATCC 51982 / DSM 14932 / B316)</name>
    <name type="common">Clostridium proteoclasticum</name>
    <dbReference type="NCBI Taxonomy" id="515622"/>
    <lineage>
        <taxon>Bacteria</taxon>
        <taxon>Bacillati</taxon>
        <taxon>Bacillota</taxon>
        <taxon>Clostridia</taxon>
        <taxon>Lachnospirales</taxon>
        <taxon>Lachnospiraceae</taxon>
        <taxon>Butyrivibrio</taxon>
    </lineage>
</organism>
<protein>
    <submittedName>
        <fullName evidence="1">Uncharacterized protein</fullName>
    </submittedName>
</protein>